<evidence type="ECO:0000256" key="14">
    <source>
        <dbReference type="PROSITE-ProRule" id="PRU01023"/>
    </source>
</evidence>
<dbReference type="InterPro" id="IPR018314">
    <property type="entry name" value="RsmB/NOL1/NOP2-like_CS"/>
</dbReference>
<evidence type="ECO:0000256" key="8">
    <source>
        <dbReference type="ARBA" id="ARBA00022679"/>
    </source>
</evidence>
<sequence>MTPRRLAVKALMHQEQEGYANLVLDAELKKCAPSLDARDAAFAARIFYTVLEYQPLLDHLLNRFSKKPVARLDTPVRAILRAGLAQARYMDVPLPAAVNESVKLTKAMGKTSAAGMVNAILRRAATVHIQAEDFRNPLERLEIYECLSHPVAELLYEQYGQDALLLAEAFRNRPASAIRVNTLQTTDEALANALQAEGHAVRPGPWPHALLVDFVGSPAMGKSFSQGDYHVQGLASQFAALCVQAKPGDKVLDLCAAPGGKSLTMAQQMQNTGSLVSGEVIPGRVHLIEKAFQRCGVTCARAVQNDATVFRSDWGKFDRVLCDVPCSGLGVIAKKPDIRYKDLAGMENLCAIQQKILQNGADSLAENGRLVYSTCTINSQENQVQVETFLKNNPDFRVVTPDFSLPGMQVGPYGTLFLPHKTGTDGFFVAILEKLST</sequence>
<dbReference type="InterPro" id="IPR001678">
    <property type="entry name" value="MeTrfase_RsmB-F_NOP2_dom"/>
</dbReference>
<gene>
    <name evidence="16" type="primary">rsmB</name>
    <name evidence="16" type="ORF">K8V20_13930</name>
</gene>
<evidence type="ECO:0000313" key="16">
    <source>
        <dbReference type="EMBL" id="HJG29728.1"/>
    </source>
</evidence>
<name>A0A921LS47_9FIRM</name>
<reference evidence="16" key="2">
    <citation type="submission" date="2021-09" db="EMBL/GenBank/DDBJ databases">
        <authorList>
            <person name="Gilroy R."/>
        </authorList>
    </citation>
    <scope>NUCLEOTIDE SEQUENCE</scope>
    <source>
        <strain evidence="16">ChiBcec21-2208</strain>
    </source>
</reference>
<feature type="binding site" evidence="14">
    <location>
        <begin position="255"/>
        <end position="261"/>
    </location>
    <ligand>
        <name>S-adenosyl-L-methionine</name>
        <dbReference type="ChEBI" id="CHEBI:59789"/>
    </ligand>
</feature>
<dbReference type="GO" id="GO:0008649">
    <property type="term" value="F:rRNA methyltransferase activity"/>
    <property type="evidence" value="ECO:0007669"/>
    <property type="project" value="InterPro"/>
</dbReference>
<evidence type="ECO:0000256" key="6">
    <source>
        <dbReference type="ARBA" id="ARBA00022552"/>
    </source>
</evidence>
<comment type="similarity">
    <text evidence="3 14">Belongs to the class I-like SAM-binding methyltransferase superfamily. RsmB/NOP family.</text>
</comment>
<evidence type="ECO:0000313" key="17">
    <source>
        <dbReference type="Proteomes" id="UP000782880"/>
    </source>
</evidence>
<comment type="caution">
    <text evidence="16">The sequence shown here is derived from an EMBL/GenBank/DDBJ whole genome shotgun (WGS) entry which is preliminary data.</text>
</comment>
<organism evidence="16 17">
    <name type="scientific">Subdoligranulum variabile</name>
    <dbReference type="NCBI Taxonomy" id="214851"/>
    <lineage>
        <taxon>Bacteria</taxon>
        <taxon>Bacillati</taxon>
        <taxon>Bacillota</taxon>
        <taxon>Clostridia</taxon>
        <taxon>Eubacteriales</taxon>
        <taxon>Oscillospiraceae</taxon>
        <taxon>Subdoligranulum</taxon>
    </lineage>
</organism>
<feature type="domain" description="SAM-dependent MTase RsmB/NOP-type" evidence="15">
    <location>
        <begin position="166"/>
        <end position="435"/>
    </location>
</feature>
<dbReference type="InterPro" id="IPR029063">
    <property type="entry name" value="SAM-dependent_MTases_sf"/>
</dbReference>
<keyword evidence="6" id="KW-0698">rRNA processing</keyword>
<dbReference type="PROSITE" id="PS51686">
    <property type="entry name" value="SAM_MT_RSMB_NOP"/>
    <property type="match status" value="1"/>
</dbReference>
<dbReference type="InterPro" id="IPR054728">
    <property type="entry name" value="RsmB-like_ferredoxin"/>
</dbReference>
<dbReference type="Pfam" id="PF01029">
    <property type="entry name" value="NusB"/>
    <property type="match status" value="1"/>
</dbReference>
<evidence type="ECO:0000256" key="11">
    <source>
        <dbReference type="ARBA" id="ARBA00030399"/>
    </source>
</evidence>
<dbReference type="NCBIfam" id="TIGR00563">
    <property type="entry name" value="rsmB"/>
    <property type="match status" value="1"/>
</dbReference>
<dbReference type="Pfam" id="PF22458">
    <property type="entry name" value="RsmF-B_ferredox"/>
    <property type="match status" value="1"/>
</dbReference>
<proteinExistence type="inferred from homology"/>
<protein>
    <recommendedName>
        <fullName evidence="4">16S rRNA (cytosine(967)-C(5))-methyltransferase</fullName>
        <ecNumber evidence="4">2.1.1.176</ecNumber>
    </recommendedName>
    <alternativeName>
        <fullName evidence="11">16S rRNA m5C967 methyltransferase</fullName>
    </alternativeName>
    <alternativeName>
        <fullName evidence="12">rRNA (cytosine-C(5)-)-methyltransferase RsmB</fullName>
    </alternativeName>
</protein>
<dbReference type="PANTHER" id="PTHR22807">
    <property type="entry name" value="NOP2 YEAST -RELATED NOL1/NOP2/FMU SUN DOMAIN-CONTAINING"/>
    <property type="match status" value="1"/>
</dbReference>
<dbReference type="InterPro" id="IPR004573">
    <property type="entry name" value="rRNA_ssu_MeTfrase_B"/>
</dbReference>
<evidence type="ECO:0000256" key="7">
    <source>
        <dbReference type="ARBA" id="ARBA00022603"/>
    </source>
</evidence>
<evidence type="ECO:0000259" key="15">
    <source>
        <dbReference type="PROSITE" id="PS51686"/>
    </source>
</evidence>
<keyword evidence="9 14" id="KW-0949">S-adenosyl-L-methionine</keyword>
<dbReference type="InterPro" id="IPR023267">
    <property type="entry name" value="RCMT"/>
</dbReference>
<reference evidence="16" key="1">
    <citation type="journal article" date="2021" name="PeerJ">
        <title>Extensive microbial diversity within the chicken gut microbiome revealed by metagenomics and culture.</title>
        <authorList>
            <person name="Gilroy R."/>
            <person name="Ravi A."/>
            <person name="Getino M."/>
            <person name="Pursley I."/>
            <person name="Horton D.L."/>
            <person name="Alikhan N.F."/>
            <person name="Baker D."/>
            <person name="Gharbi K."/>
            <person name="Hall N."/>
            <person name="Watson M."/>
            <person name="Adriaenssens E.M."/>
            <person name="Foster-Nyarko E."/>
            <person name="Jarju S."/>
            <person name="Secka A."/>
            <person name="Antonio M."/>
            <person name="Oren A."/>
            <person name="Chaudhuri R.R."/>
            <person name="La Ragione R."/>
            <person name="Hildebrand F."/>
            <person name="Pallen M.J."/>
        </authorList>
    </citation>
    <scope>NUCLEOTIDE SEQUENCE</scope>
    <source>
        <strain evidence="16">ChiBcec21-2208</strain>
    </source>
</reference>
<evidence type="ECO:0000256" key="13">
    <source>
        <dbReference type="ARBA" id="ARBA00047283"/>
    </source>
</evidence>
<keyword evidence="8 14" id="KW-0808">Transferase</keyword>
<dbReference type="Proteomes" id="UP000782880">
    <property type="component" value="Unassembled WGS sequence"/>
</dbReference>
<evidence type="ECO:0000256" key="3">
    <source>
        <dbReference type="ARBA" id="ARBA00007494"/>
    </source>
</evidence>
<dbReference type="PRINTS" id="PR02008">
    <property type="entry name" value="RCMTFAMILY"/>
</dbReference>
<dbReference type="SUPFAM" id="SSF53335">
    <property type="entry name" value="S-adenosyl-L-methionine-dependent methyltransferases"/>
    <property type="match status" value="1"/>
</dbReference>
<evidence type="ECO:0000256" key="9">
    <source>
        <dbReference type="ARBA" id="ARBA00022691"/>
    </source>
</evidence>
<keyword evidence="7 14" id="KW-0489">Methyltransferase</keyword>
<comment type="function">
    <text evidence="1">Specifically methylates the cytosine at position 967 (m5C967) of 16S rRNA.</text>
</comment>
<evidence type="ECO:0000256" key="1">
    <source>
        <dbReference type="ARBA" id="ARBA00002724"/>
    </source>
</evidence>
<evidence type="ECO:0000256" key="4">
    <source>
        <dbReference type="ARBA" id="ARBA00012140"/>
    </source>
</evidence>
<dbReference type="GO" id="GO:0006355">
    <property type="term" value="P:regulation of DNA-templated transcription"/>
    <property type="evidence" value="ECO:0007669"/>
    <property type="project" value="InterPro"/>
</dbReference>
<evidence type="ECO:0000256" key="12">
    <source>
        <dbReference type="ARBA" id="ARBA00031088"/>
    </source>
</evidence>
<dbReference type="NCBIfam" id="NF011494">
    <property type="entry name" value="PRK14902.1"/>
    <property type="match status" value="1"/>
</dbReference>
<comment type="subcellular location">
    <subcellularLocation>
        <location evidence="2">Cytoplasm</location>
    </subcellularLocation>
</comment>
<evidence type="ECO:0000256" key="5">
    <source>
        <dbReference type="ARBA" id="ARBA00022490"/>
    </source>
</evidence>
<dbReference type="PANTHER" id="PTHR22807:SF53">
    <property type="entry name" value="RIBOSOMAL RNA SMALL SUBUNIT METHYLTRANSFERASE B-RELATED"/>
    <property type="match status" value="1"/>
</dbReference>
<dbReference type="CDD" id="cd02440">
    <property type="entry name" value="AdoMet_MTases"/>
    <property type="match status" value="1"/>
</dbReference>
<feature type="active site" description="Nucleophile" evidence="14">
    <location>
        <position position="375"/>
    </location>
</feature>
<feature type="binding site" evidence="14">
    <location>
        <position position="279"/>
    </location>
    <ligand>
        <name>S-adenosyl-L-methionine</name>
        <dbReference type="ChEBI" id="CHEBI:59789"/>
    </ligand>
</feature>
<feature type="binding site" evidence="14">
    <location>
        <position position="323"/>
    </location>
    <ligand>
        <name>S-adenosyl-L-methionine</name>
        <dbReference type="ChEBI" id="CHEBI:59789"/>
    </ligand>
</feature>
<dbReference type="InterPro" id="IPR006027">
    <property type="entry name" value="NusB_RsmB_TIM44"/>
</dbReference>
<evidence type="ECO:0000256" key="2">
    <source>
        <dbReference type="ARBA" id="ARBA00004496"/>
    </source>
</evidence>
<dbReference type="Pfam" id="PF01189">
    <property type="entry name" value="Methyltr_RsmB-F"/>
    <property type="match status" value="1"/>
</dbReference>
<keyword evidence="5" id="KW-0963">Cytoplasm</keyword>
<dbReference type="EC" id="2.1.1.176" evidence="4"/>
<accession>A0A921LS47</accession>
<dbReference type="GO" id="GO:0005737">
    <property type="term" value="C:cytoplasm"/>
    <property type="evidence" value="ECO:0007669"/>
    <property type="project" value="UniProtKB-SubCell"/>
</dbReference>
<keyword evidence="10 14" id="KW-0694">RNA-binding</keyword>
<dbReference type="Gene3D" id="3.40.50.150">
    <property type="entry name" value="Vaccinia Virus protein VP39"/>
    <property type="match status" value="1"/>
</dbReference>
<dbReference type="Gene3D" id="1.10.940.10">
    <property type="entry name" value="NusB-like"/>
    <property type="match status" value="1"/>
</dbReference>
<dbReference type="SUPFAM" id="SSF48013">
    <property type="entry name" value="NusB-like"/>
    <property type="match status" value="1"/>
</dbReference>
<dbReference type="InterPro" id="IPR035926">
    <property type="entry name" value="NusB-like_sf"/>
</dbReference>
<dbReference type="AlphaFoldDB" id="A0A921LS47"/>
<dbReference type="GO" id="GO:0003723">
    <property type="term" value="F:RNA binding"/>
    <property type="evidence" value="ECO:0007669"/>
    <property type="project" value="UniProtKB-UniRule"/>
</dbReference>
<dbReference type="InterPro" id="IPR049560">
    <property type="entry name" value="MeTrfase_RsmB-F_NOP2_cat"/>
</dbReference>
<evidence type="ECO:0000256" key="10">
    <source>
        <dbReference type="ARBA" id="ARBA00022884"/>
    </source>
</evidence>
<feature type="binding site" evidence="14">
    <location>
        <position position="306"/>
    </location>
    <ligand>
        <name>S-adenosyl-L-methionine</name>
        <dbReference type="ChEBI" id="CHEBI:59789"/>
    </ligand>
</feature>
<comment type="catalytic activity">
    <reaction evidence="13">
        <text>cytidine(967) in 16S rRNA + S-adenosyl-L-methionine = 5-methylcytidine(967) in 16S rRNA + S-adenosyl-L-homocysteine + H(+)</text>
        <dbReference type="Rhea" id="RHEA:42748"/>
        <dbReference type="Rhea" id="RHEA-COMP:10219"/>
        <dbReference type="Rhea" id="RHEA-COMP:10220"/>
        <dbReference type="ChEBI" id="CHEBI:15378"/>
        <dbReference type="ChEBI" id="CHEBI:57856"/>
        <dbReference type="ChEBI" id="CHEBI:59789"/>
        <dbReference type="ChEBI" id="CHEBI:74483"/>
        <dbReference type="ChEBI" id="CHEBI:82748"/>
        <dbReference type="EC" id="2.1.1.176"/>
    </reaction>
</comment>
<dbReference type="EMBL" id="DYVE01000353">
    <property type="protein sequence ID" value="HJG29728.1"/>
    <property type="molecule type" value="Genomic_DNA"/>
</dbReference>
<dbReference type="PROSITE" id="PS01153">
    <property type="entry name" value="NOL1_NOP2_SUN"/>
    <property type="match status" value="1"/>
</dbReference>